<dbReference type="Proteomes" id="UP001634393">
    <property type="component" value="Unassembled WGS sequence"/>
</dbReference>
<evidence type="ECO:0000259" key="1">
    <source>
        <dbReference type="PROSITE" id="PS50086"/>
    </source>
</evidence>
<feature type="domain" description="Rab-GAP TBC" evidence="1">
    <location>
        <begin position="1"/>
        <end position="103"/>
    </location>
</feature>
<sequence>MNDICSPMIILLEHEADAFWCFERAMRRLRENFKCTSTSTGVQSQLSTLAQVIKAINPKLHQHLEDVDGGEYLFTICMLMVLFRREFSFVDAIYLWEVKEHHLLLFKCFTKPASIIPWTFEWLQNNFLYWNVFLLQIDLFLFSILNCQIKKIH</sequence>
<dbReference type="Pfam" id="PF00566">
    <property type="entry name" value="RabGAP-TBC"/>
    <property type="match status" value="1"/>
</dbReference>
<evidence type="ECO:0000313" key="2">
    <source>
        <dbReference type="EMBL" id="KAL3829004.1"/>
    </source>
</evidence>
<dbReference type="Gene3D" id="1.10.472.80">
    <property type="entry name" value="Ypt/Rab-GAP domain of gyp1p, domain 3"/>
    <property type="match status" value="1"/>
</dbReference>
<gene>
    <name evidence="2" type="ORF">ACJIZ3_017806</name>
    <name evidence="3" type="ORF">ACJIZ3_025282</name>
</gene>
<dbReference type="PANTHER" id="PTHR22957">
    <property type="entry name" value="TBC1 DOMAIN FAMILY MEMBER GTPASE-ACTIVATING PROTEIN"/>
    <property type="match status" value="1"/>
</dbReference>
<dbReference type="AlphaFoldDB" id="A0ABD3SWK9"/>
<evidence type="ECO:0000313" key="3">
    <source>
        <dbReference type="EMBL" id="KAL3840691.1"/>
    </source>
</evidence>
<proteinExistence type="predicted"/>
<evidence type="ECO:0000313" key="4">
    <source>
        <dbReference type="Proteomes" id="UP001634393"/>
    </source>
</evidence>
<keyword evidence="4" id="KW-1185">Reference proteome</keyword>
<organism evidence="2 4">
    <name type="scientific">Penstemon smallii</name>
    <dbReference type="NCBI Taxonomy" id="265156"/>
    <lineage>
        <taxon>Eukaryota</taxon>
        <taxon>Viridiplantae</taxon>
        <taxon>Streptophyta</taxon>
        <taxon>Embryophyta</taxon>
        <taxon>Tracheophyta</taxon>
        <taxon>Spermatophyta</taxon>
        <taxon>Magnoliopsida</taxon>
        <taxon>eudicotyledons</taxon>
        <taxon>Gunneridae</taxon>
        <taxon>Pentapetalae</taxon>
        <taxon>asterids</taxon>
        <taxon>lamiids</taxon>
        <taxon>Lamiales</taxon>
        <taxon>Plantaginaceae</taxon>
        <taxon>Cheloneae</taxon>
        <taxon>Penstemon</taxon>
    </lineage>
</organism>
<dbReference type="EMBL" id="JBJXBP010000005">
    <property type="protein sequence ID" value="KAL3829004.1"/>
    <property type="molecule type" value="Genomic_DNA"/>
</dbReference>
<reference evidence="2 4" key="1">
    <citation type="submission" date="2024-12" db="EMBL/GenBank/DDBJ databases">
        <title>The unique morphological basis and parallel evolutionary history of personate flowers in Penstemon.</title>
        <authorList>
            <person name="Depatie T.H."/>
            <person name="Wessinger C.A."/>
        </authorList>
    </citation>
    <scope>NUCLEOTIDE SEQUENCE [LARGE SCALE GENOMIC DNA]</scope>
    <source>
        <strain evidence="2">WTNN_2</strain>
        <tissue evidence="2">Leaf</tissue>
    </source>
</reference>
<dbReference type="InterPro" id="IPR035969">
    <property type="entry name" value="Rab-GAP_TBC_sf"/>
</dbReference>
<comment type="caution">
    <text evidence="2">The sequence shown here is derived from an EMBL/GenBank/DDBJ whole genome shotgun (WGS) entry which is preliminary data.</text>
</comment>
<dbReference type="EMBL" id="JBJXBP010000003">
    <property type="protein sequence ID" value="KAL3840691.1"/>
    <property type="molecule type" value="Genomic_DNA"/>
</dbReference>
<dbReference type="InterPro" id="IPR000195">
    <property type="entry name" value="Rab-GAP-TBC_dom"/>
</dbReference>
<dbReference type="SUPFAM" id="SSF47923">
    <property type="entry name" value="Ypt/Rab-GAP domain of gyp1p"/>
    <property type="match status" value="1"/>
</dbReference>
<name>A0ABD3SWK9_9LAMI</name>
<protein>
    <recommendedName>
        <fullName evidence="1">Rab-GAP TBC domain-containing protein</fullName>
    </recommendedName>
</protein>
<dbReference type="PANTHER" id="PTHR22957:SF533">
    <property type="entry name" value="TBC1 DOMAIN FAMILY MEMBER 15-LIKE ISOFORM X1"/>
    <property type="match status" value="1"/>
</dbReference>
<dbReference type="PROSITE" id="PS50086">
    <property type="entry name" value="TBC_RABGAP"/>
    <property type="match status" value="1"/>
</dbReference>
<accession>A0ABD3SWK9</accession>